<dbReference type="GO" id="GO:0006269">
    <property type="term" value="P:DNA replication, synthesis of primer"/>
    <property type="evidence" value="ECO:0007669"/>
    <property type="project" value="TreeGrafter"/>
</dbReference>
<dbReference type="Proteomes" id="UP000295075">
    <property type="component" value="Unassembled WGS sequence"/>
</dbReference>
<protein>
    <recommendedName>
        <fullName evidence="2">DNA primase DNAG catalytic core N-terminal domain-containing protein</fullName>
    </recommendedName>
</protein>
<dbReference type="InterPro" id="IPR037068">
    <property type="entry name" value="DNA_primase_core_N_sf"/>
</dbReference>
<dbReference type="InterPro" id="IPR050219">
    <property type="entry name" value="DnaG_primase"/>
</dbReference>
<evidence type="ECO:0000313" key="4">
    <source>
        <dbReference type="Proteomes" id="UP000295075"/>
    </source>
</evidence>
<keyword evidence="4" id="KW-1185">Reference proteome</keyword>
<reference evidence="3 4" key="1">
    <citation type="submission" date="2019-03" db="EMBL/GenBank/DDBJ databases">
        <title>Draft genome sequences of novel Actinobacteria.</title>
        <authorList>
            <person name="Sahin N."/>
            <person name="Ay H."/>
            <person name="Saygin H."/>
        </authorList>
    </citation>
    <scope>NUCLEOTIDE SEQUENCE [LARGE SCALE GENOMIC DNA]</scope>
    <source>
        <strain evidence="3 4">JCM 30547</strain>
    </source>
</reference>
<dbReference type="PANTHER" id="PTHR30313">
    <property type="entry name" value="DNA PRIMASE"/>
    <property type="match status" value="1"/>
</dbReference>
<feature type="region of interest" description="Disordered" evidence="1">
    <location>
        <begin position="292"/>
        <end position="318"/>
    </location>
</feature>
<evidence type="ECO:0000259" key="2">
    <source>
        <dbReference type="Pfam" id="PF08275"/>
    </source>
</evidence>
<dbReference type="SUPFAM" id="SSF56731">
    <property type="entry name" value="DNA primase core"/>
    <property type="match status" value="1"/>
</dbReference>
<dbReference type="OrthoDB" id="3818699at2"/>
<gene>
    <name evidence="3" type="ORF">E1261_02090</name>
</gene>
<accession>A0A4R4QI98</accession>
<dbReference type="InterPro" id="IPR013264">
    <property type="entry name" value="DNAG_N"/>
</dbReference>
<dbReference type="PANTHER" id="PTHR30313:SF2">
    <property type="entry name" value="DNA PRIMASE"/>
    <property type="match status" value="1"/>
</dbReference>
<feature type="domain" description="DNA primase DNAG catalytic core N-terminal" evidence="2">
    <location>
        <begin position="40"/>
        <end position="166"/>
    </location>
</feature>
<sequence>MDHLEAWRKASEANSVRETARLEESRRERLIEVHGAAARFYRRELLRDKHASARQHLESAGVRELLDPGSHWSVGYAPDSRARLTNHLRSRGFDLATVRDAGLCLLDADGRTVDRFRNQLMLPARNYRLQITGFVGVREGDKSPYYTATLDTLIHTRSSSLLGLAEQLDLLDGEATPILVNDPMDALAIERLSRLSGGRWVGIPLCNMPLSGQQATMLGVRTLTDTVVVLVTDRRQARRILSECLPELAGSFRRVQAVELPSDQTPAVLAQAPDGLQRLHDALLLTRPLSDYQSHRRERSRGASPTAVSIEDQPGPCL</sequence>
<evidence type="ECO:0000256" key="1">
    <source>
        <dbReference type="SAM" id="MobiDB-lite"/>
    </source>
</evidence>
<comment type="caution">
    <text evidence="3">The sequence shown here is derived from an EMBL/GenBank/DDBJ whole genome shotgun (WGS) entry which is preliminary data.</text>
</comment>
<proteinExistence type="predicted"/>
<name>A0A4R4QI98_9ACTN</name>
<dbReference type="Pfam" id="PF08275">
    <property type="entry name" value="DNAG_N"/>
    <property type="match status" value="1"/>
</dbReference>
<dbReference type="Gene3D" id="3.90.980.10">
    <property type="entry name" value="DNA primase, catalytic core, N-terminal domain"/>
    <property type="match status" value="1"/>
</dbReference>
<dbReference type="EMBL" id="SMKA01000004">
    <property type="protein sequence ID" value="TDC34993.1"/>
    <property type="molecule type" value="Genomic_DNA"/>
</dbReference>
<evidence type="ECO:0000313" key="3">
    <source>
        <dbReference type="EMBL" id="TDC34993.1"/>
    </source>
</evidence>
<dbReference type="AlphaFoldDB" id="A0A4R4QI98"/>
<dbReference type="GO" id="GO:0005737">
    <property type="term" value="C:cytoplasm"/>
    <property type="evidence" value="ECO:0007669"/>
    <property type="project" value="TreeGrafter"/>
</dbReference>
<organism evidence="3 4">
    <name type="scientific">Kribbella albertanoniae</name>
    <dbReference type="NCBI Taxonomy" id="1266829"/>
    <lineage>
        <taxon>Bacteria</taxon>
        <taxon>Bacillati</taxon>
        <taxon>Actinomycetota</taxon>
        <taxon>Actinomycetes</taxon>
        <taxon>Propionibacteriales</taxon>
        <taxon>Kribbellaceae</taxon>
        <taxon>Kribbella</taxon>
    </lineage>
</organism>